<dbReference type="AlphaFoldDB" id="A0A0A8YUQ3"/>
<proteinExistence type="predicted"/>
<protein>
    <submittedName>
        <fullName evidence="1">Uncharacterized protein</fullName>
    </submittedName>
</protein>
<accession>A0A0A8YUQ3</accession>
<dbReference type="EMBL" id="GBRH01268797">
    <property type="protein sequence ID" value="JAD29098.1"/>
    <property type="molecule type" value="Transcribed_RNA"/>
</dbReference>
<name>A0A0A8YUQ3_ARUDO</name>
<reference evidence="1" key="2">
    <citation type="journal article" date="2015" name="Data Brief">
        <title>Shoot transcriptome of the giant reed, Arundo donax.</title>
        <authorList>
            <person name="Barrero R.A."/>
            <person name="Guerrero F.D."/>
            <person name="Moolhuijzen P."/>
            <person name="Goolsby J.A."/>
            <person name="Tidwell J."/>
            <person name="Bellgard S.E."/>
            <person name="Bellgard M.I."/>
        </authorList>
    </citation>
    <scope>NUCLEOTIDE SEQUENCE</scope>
    <source>
        <tissue evidence="1">Shoot tissue taken approximately 20 cm above the soil surface</tissue>
    </source>
</reference>
<reference evidence="1" key="1">
    <citation type="submission" date="2014-09" db="EMBL/GenBank/DDBJ databases">
        <authorList>
            <person name="Magalhaes I.L.F."/>
            <person name="Oliveira U."/>
            <person name="Santos F.R."/>
            <person name="Vidigal T.H.D.A."/>
            <person name="Brescovit A.D."/>
            <person name="Santos A.J."/>
        </authorList>
    </citation>
    <scope>NUCLEOTIDE SEQUENCE</scope>
    <source>
        <tissue evidence="1">Shoot tissue taken approximately 20 cm above the soil surface</tissue>
    </source>
</reference>
<evidence type="ECO:0000313" key="1">
    <source>
        <dbReference type="EMBL" id="JAD29098.1"/>
    </source>
</evidence>
<organism evidence="1">
    <name type="scientific">Arundo donax</name>
    <name type="common">Giant reed</name>
    <name type="synonym">Donax arundinaceus</name>
    <dbReference type="NCBI Taxonomy" id="35708"/>
    <lineage>
        <taxon>Eukaryota</taxon>
        <taxon>Viridiplantae</taxon>
        <taxon>Streptophyta</taxon>
        <taxon>Embryophyta</taxon>
        <taxon>Tracheophyta</taxon>
        <taxon>Spermatophyta</taxon>
        <taxon>Magnoliopsida</taxon>
        <taxon>Liliopsida</taxon>
        <taxon>Poales</taxon>
        <taxon>Poaceae</taxon>
        <taxon>PACMAD clade</taxon>
        <taxon>Arundinoideae</taxon>
        <taxon>Arundineae</taxon>
        <taxon>Arundo</taxon>
    </lineage>
</organism>
<sequence>MQTQDRLFGILSDARLPLETYRARALSNSLMSTFPVHEIKDKYLHLFV</sequence>